<dbReference type="Gene3D" id="2.60.200.20">
    <property type="match status" value="1"/>
</dbReference>
<keyword evidence="9 15" id="KW-0067">ATP-binding</keyword>
<dbReference type="GO" id="GO:0004674">
    <property type="term" value="F:protein serine/threonine kinase activity"/>
    <property type="evidence" value="ECO:0007669"/>
    <property type="project" value="UniProtKB-KW"/>
</dbReference>
<dbReference type="OrthoDB" id="10252171at2759"/>
<dbReference type="PANTHER" id="PTHR24348">
    <property type="entry name" value="SERINE/THREONINE-PROTEIN KINASE UNC-51-RELATED"/>
    <property type="match status" value="1"/>
</dbReference>
<evidence type="ECO:0000313" key="19">
    <source>
        <dbReference type="EMBL" id="KAH7171301.1"/>
    </source>
</evidence>
<evidence type="ECO:0000256" key="9">
    <source>
        <dbReference type="ARBA" id="ARBA00022840"/>
    </source>
</evidence>
<evidence type="ECO:0000256" key="4">
    <source>
        <dbReference type="ARBA" id="ARBA00022448"/>
    </source>
</evidence>
<dbReference type="InterPro" id="IPR017441">
    <property type="entry name" value="Protein_kinase_ATP_BS"/>
</dbReference>
<dbReference type="Pfam" id="PF00498">
    <property type="entry name" value="FHA"/>
    <property type="match status" value="1"/>
</dbReference>
<dbReference type="InterPro" id="IPR011009">
    <property type="entry name" value="Kinase-like_dom_sf"/>
</dbReference>
<dbReference type="SMART" id="SM00240">
    <property type="entry name" value="FHA"/>
    <property type="match status" value="1"/>
</dbReference>
<organism evidence="19 20">
    <name type="scientific">Dactylonectria macrodidyma</name>
    <dbReference type="NCBI Taxonomy" id="307937"/>
    <lineage>
        <taxon>Eukaryota</taxon>
        <taxon>Fungi</taxon>
        <taxon>Dikarya</taxon>
        <taxon>Ascomycota</taxon>
        <taxon>Pezizomycotina</taxon>
        <taxon>Sordariomycetes</taxon>
        <taxon>Hypocreomycetidae</taxon>
        <taxon>Hypocreales</taxon>
        <taxon>Nectriaceae</taxon>
        <taxon>Dactylonectria</taxon>
    </lineage>
</organism>
<comment type="catalytic activity">
    <reaction evidence="13">
        <text>L-threonyl-[protein] + ATP = O-phospho-L-threonyl-[protein] + ADP + H(+)</text>
        <dbReference type="Rhea" id="RHEA:46608"/>
        <dbReference type="Rhea" id="RHEA-COMP:11060"/>
        <dbReference type="Rhea" id="RHEA-COMP:11605"/>
        <dbReference type="ChEBI" id="CHEBI:15378"/>
        <dbReference type="ChEBI" id="CHEBI:30013"/>
        <dbReference type="ChEBI" id="CHEBI:30616"/>
        <dbReference type="ChEBI" id="CHEBI:61977"/>
        <dbReference type="ChEBI" id="CHEBI:456216"/>
        <dbReference type="EC" id="2.7.11.1"/>
    </reaction>
</comment>
<evidence type="ECO:0000256" key="16">
    <source>
        <dbReference type="SAM" id="MobiDB-lite"/>
    </source>
</evidence>
<dbReference type="GO" id="GO:0010506">
    <property type="term" value="P:regulation of autophagy"/>
    <property type="evidence" value="ECO:0007669"/>
    <property type="project" value="InterPro"/>
</dbReference>
<evidence type="ECO:0000256" key="2">
    <source>
        <dbReference type="ARBA" id="ARBA00005575"/>
    </source>
</evidence>
<evidence type="ECO:0000256" key="8">
    <source>
        <dbReference type="ARBA" id="ARBA00022777"/>
    </source>
</evidence>
<keyword evidence="10" id="KW-0653">Protein transport</keyword>
<dbReference type="PROSITE" id="PS50011">
    <property type="entry name" value="PROTEIN_KINASE_DOM"/>
    <property type="match status" value="1"/>
</dbReference>
<evidence type="ECO:0000256" key="7">
    <source>
        <dbReference type="ARBA" id="ARBA00022741"/>
    </source>
</evidence>
<comment type="subcellular location">
    <subcellularLocation>
        <location evidence="1">Preautophagosomal structure membrane</location>
        <topology evidence="1">Peripheral membrane protein</topology>
    </subcellularLocation>
</comment>
<dbReference type="Pfam" id="PF00069">
    <property type="entry name" value="Pkinase"/>
    <property type="match status" value="1"/>
</dbReference>
<dbReference type="AlphaFoldDB" id="A0A9P9FPQ7"/>
<dbReference type="InterPro" id="IPR008271">
    <property type="entry name" value="Ser/Thr_kinase_AS"/>
</dbReference>
<keyword evidence="4" id="KW-0813">Transport</keyword>
<comment type="catalytic activity">
    <reaction evidence="14">
        <text>L-seryl-[protein] + ATP = O-phospho-L-seryl-[protein] + ADP + H(+)</text>
        <dbReference type="Rhea" id="RHEA:17989"/>
        <dbReference type="Rhea" id="RHEA-COMP:9863"/>
        <dbReference type="Rhea" id="RHEA-COMP:11604"/>
        <dbReference type="ChEBI" id="CHEBI:15378"/>
        <dbReference type="ChEBI" id="CHEBI:29999"/>
        <dbReference type="ChEBI" id="CHEBI:30616"/>
        <dbReference type="ChEBI" id="CHEBI:83421"/>
        <dbReference type="ChEBI" id="CHEBI:456216"/>
        <dbReference type="EC" id="2.7.11.1"/>
    </reaction>
</comment>
<feature type="binding site" evidence="15">
    <location>
        <position position="230"/>
    </location>
    <ligand>
        <name>ATP</name>
        <dbReference type="ChEBI" id="CHEBI:30616"/>
    </ligand>
</feature>
<keyword evidence="11" id="KW-0072">Autophagy</keyword>
<dbReference type="PROSITE" id="PS00107">
    <property type="entry name" value="PROTEIN_KINASE_ATP"/>
    <property type="match status" value="1"/>
</dbReference>
<feature type="domain" description="FHA" evidence="17">
    <location>
        <begin position="62"/>
        <end position="112"/>
    </location>
</feature>
<dbReference type="GO" id="GO:0034045">
    <property type="term" value="C:phagophore assembly site membrane"/>
    <property type="evidence" value="ECO:0007669"/>
    <property type="project" value="UniProtKB-SubCell"/>
</dbReference>
<dbReference type="Gene3D" id="1.10.510.10">
    <property type="entry name" value="Transferase(Phosphotransferase) domain 1"/>
    <property type="match status" value="1"/>
</dbReference>
<evidence type="ECO:0000256" key="3">
    <source>
        <dbReference type="ARBA" id="ARBA00012513"/>
    </source>
</evidence>
<dbReference type="InterPro" id="IPR000253">
    <property type="entry name" value="FHA_dom"/>
</dbReference>
<feature type="compositionally biased region" description="Basic and acidic residues" evidence="16">
    <location>
        <begin position="597"/>
        <end position="617"/>
    </location>
</feature>
<dbReference type="GO" id="GO:0005524">
    <property type="term" value="F:ATP binding"/>
    <property type="evidence" value="ECO:0007669"/>
    <property type="project" value="UniProtKB-UniRule"/>
</dbReference>
<dbReference type="SUPFAM" id="SSF56112">
    <property type="entry name" value="Protein kinase-like (PK-like)"/>
    <property type="match status" value="1"/>
</dbReference>
<dbReference type="SUPFAM" id="SSF49879">
    <property type="entry name" value="SMAD/FHA domain"/>
    <property type="match status" value="1"/>
</dbReference>
<evidence type="ECO:0000313" key="20">
    <source>
        <dbReference type="Proteomes" id="UP000738349"/>
    </source>
</evidence>
<dbReference type="GO" id="GO:0005829">
    <property type="term" value="C:cytosol"/>
    <property type="evidence" value="ECO:0007669"/>
    <property type="project" value="TreeGrafter"/>
</dbReference>
<evidence type="ECO:0000256" key="14">
    <source>
        <dbReference type="ARBA" id="ARBA00048679"/>
    </source>
</evidence>
<accession>A0A9P9FPQ7</accession>
<dbReference type="EC" id="2.7.11.1" evidence="3"/>
<dbReference type="CDD" id="cd00060">
    <property type="entry name" value="FHA"/>
    <property type="match status" value="1"/>
</dbReference>
<dbReference type="PROSITE" id="PS00108">
    <property type="entry name" value="PROTEIN_KINASE_ST"/>
    <property type="match status" value="1"/>
</dbReference>
<feature type="compositionally biased region" description="Polar residues" evidence="16">
    <location>
        <begin position="546"/>
        <end position="555"/>
    </location>
</feature>
<feature type="compositionally biased region" description="Low complexity" evidence="16">
    <location>
        <begin position="526"/>
        <end position="545"/>
    </location>
</feature>
<evidence type="ECO:0000256" key="11">
    <source>
        <dbReference type="ARBA" id="ARBA00023006"/>
    </source>
</evidence>
<evidence type="ECO:0000256" key="15">
    <source>
        <dbReference type="PROSITE-ProRule" id="PRU10141"/>
    </source>
</evidence>
<keyword evidence="6" id="KW-0808">Transferase</keyword>
<evidence type="ECO:0000256" key="12">
    <source>
        <dbReference type="ARBA" id="ARBA00030237"/>
    </source>
</evidence>
<dbReference type="InterPro" id="IPR045269">
    <property type="entry name" value="Atg1-like"/>
</dbReference>
<evidence type="ECO:0000256" key="10">
    <source>
        <dbReference type="ARBA" id="ARBA00022927"/>
    </source>
</evidence>
<comment type="similarity">
    <text evidence="2">Belongs to the protein kinase superfamily. CAMK Ser/Thr protein kinase family. CHEK2 subfamily.</text>
</comment>
<dbReference type="InterPro" id="IPR000719">
    <property type="entry name" value="Prot_kinase_dom"/>
</dbReference>
<proteinExistence type="inferred from homology"/>
<dbReference type="Proteomes" id="UP000738349">
    <property type="component" value="Unassembled WGS sequence"/>
</dbReference>
<feature type="domain" description="Protein kinase" evidence="18">
    <location>
        <begin position="201"/>
        <end position="464"/>
    </location>
</feature>
<feature type="compositionally biased region" description="Polar residues" evidence="16">
    <location>
        <begin position="503"/>
        <end position="521"/>
    </location>
</feature>
<dbReference type="SMART" id="SM00220">
    <property type="entry name" value="S_TKc"/>
    <property type="match status" value="1"/>
</dbReference>
<reference evidence="19" key="1">
    <citation type="journal article" date="2021" name="Nat. Commun.">
        <title>Genetic determinants of endophytism in the Arabidopsis root mycobiome.</title>
        <authorList>
            <person name="Mesny F."/>
            <person name="Miyauchi S."/>
            <person name="Thiergart T."/>
            <person name="Pickel B."/>
            <person name="Atanasova L."/>
            <person name="Karlsson M."/>
            <person name="Huettel B."/>
            <person name="Barry K.W."/>
            <person name="Haridas S."/>
            <person name="Chen C."/>
            <person name="Bauer D."/>
            <person name="Andreopoulos W."/>
            <person name="Pangilinan J."/>
            <person name="LaButti K."/>
            <person name="Riley R."/>
            <person name="Lipzen A."/>
            <person name="Clum A."/>
            <person name="Drula E."/>
            <person name="Henrissat B."/>
            <person name="Kohler A."/>
            <person name="Grigoriev I.V."/>
            <person name="Martin F.M."/>
            <person name="Hacquard S."/>
        </authorList>
    </citation>
    <scope>NUCLEOTIDE SEQUENCE</scope>
    <source>
        <strain evidence="19">MPI-CAGE-AT-0147</strain>
    </source>
</reference>
<evidence type="ECO:0000259" key="17">
    <source>
        <dbReference type="PROSITE" id="PS50006"/>
    </source>
</evidence>
<dbReference type="GO" id="GO:0000045">
    <property type="term" value="P:autophagosome assembly"/>
    <property type="evidence" value="ECO:0007669"/>
    <property type="project" value="TreeGrafter"/>
</dbReference>
<dbReference type="EMBL" id="JAGMUV010000002">
    <property type="protein sequence ID" value="KAH7171301.1"/>
    <property type="molecule type" value="Genomic_DNA"/>
</dbReference>
<comment type="caution">
    <text evidence="19">The sequence shown here is derived from an EMBL/GenBank/DDBJ whole genome shotgun (WGS) entry which is preliminary data.</text>
</comment>
<keyword evidence="20" id="KW-1185">Reference proteome</keyword>
<sequence length="617" mass="67910">MENHDIIALVYPFGRFAGRALDAIEGNSRLAPSPDPLASQGASPDPHLRIKFSDIPRTKKGVVFGCDPQCDVVVPEANMSNIHFSLTFDDSHRLIVKDLGSRTGTQVTYDQKGEGIRSGFQWIVGGHDMANKAANIVITITDCVAFQIFVSVFDISSPAHAARVSRFNQGTATEDLFGDFGLSKPDTRISTGAQTPGTGEIYLEKHIGQGTFGVVTRLWNVSNGDECVVKQPTQQSIKNGGFRRDIWRQEARLMGRLSHPNIVKLLKSELEPYPKLYLEYAPYGTLRDHNDITFNETLTILNQCLSALKYLHESNPPIAHRDIKPDNILVQNRSKGSIEVKFGDFGLSQDRSELKTHCGTEMYMAPEIHLSRQQFLGGGRPQGYNLTVDIWSLGVMVCELAYDLPTRNQSWEHGYEWCWRIVHWLYSILAKTPTSLGLFLLAKMLVLSPDSRGSAGECFRHAIALLGEETVGFEPLSRGSHPEESQQATLREKDAATVLLQPNSSTNNRVTDLSHHASSVAPTPLTGSAAPMTSAASGAPPASASQQNTAWQQSGECRHFIQNHSSNPWGLPHVGSELTPQFGGEESQSRITQTSQARDDATNPGDLEEKRQADILL</sequence>
<dbReference type="PROSITE" id="PS50006">
    <property type="entry name" value="FHA_DOMAIN"/>
    <property type="match status" value="1"/>
</dbReference>
<protein>
    <recommendedName>
        <fullName evidence="3">non-specific serine/threonine protein kinase</fullName>
        <ecNumber evidence="3">2.7.11.1</ecNumber>
    </recommendedName>
    <alternativeName>
        <fullName evidence="12">Autophagy-related protein 1</fullName>
    </alternativeName>
</protein>
<evidence type="ECO:0000256" key="5">
    <source>
        <dbReference type="ARBA" id="ARBA00022527"/>
    </source>
</evidence>
<feature type="region of interest" description="Disordered" evidence="16">
    <location>
        <begin position="503"/>
        <end position="617"/>
    </location>
</feature>
<keyword evidence="5" id="KW-0723">Serine/threonine-protein kinase</keyword>
<name>A0A9P9FPQ7_9HYPO</name>
<keyword evidence="8 19" id="KW-0418">Kinase</keyword>
<evidence type="ECO:0000256" key="1">
    <source>
        <dbReference type="ARBA" id="ARBA00004623"/>
    </source>
</evidence>
<dbReference type="CDD" id="cd00180">
    <property type="entry name" value="PKc"/>
    <property type="match status" value="1"/>
</dbReference>
<dbReference type="GO" id="GO:0015031">
    <property type="term" value="P:protein transport"/>
    <property type="evidence" value="ECO:0007669"/>
    <property type="project" value="UniProtKB-KW"/>
</dbReference>
<dbReference type="InterPro" id="IPR008984">
    <property type="entry name" value="SMAD_FHA_dom_sf"/>
</dbReference>
<evidence type="ECO:0000256" key="13">
    <source>
        <dbReference type="ARBA" id="ARBA00047899"/>
    </source>
</evidence>
<evidence type="ECO:0000259" key="18">
    <source>
        <dbReference type="PROSITE" id="PS50011"/>
    </source>
</evidence>
<keyword evidence="7 15" id="KW-0547">Nucleotide-binding</keyword>
<dbReference type="PANTHER" id="PTHR24348:SF22">
    <property type="entry name" value="NON-SPECIFIC SERINE_THREONINE PROTEIN KINASE"/>
    <property type="match status" value="1"/>
</dbReference>
<evidence type="ECO:0000256" key="6">
    <source>
        <dbReference type="ARBA" id="ARBA00022679"/>
    </source>
</evidence>
<gene>
    <name evidence="19" type="ORF">EDB81DRAFT_678276</name>
</gene>
<dbReference type="GO" id="GO:0005776">
    <property type="term" value="C:autophagosome"/>
    <property type="evidence" value="ECO:0007669"/>
    <property type="project" value="TreeGrafter"/>
</dbReference>